<accession>A0A9P0F1U2</accession>
<dbReference type="Proteomes" id="UP001152759">
    <property type="component" value="Chromosome 4"/>
</dbReference>
<dbReference type="InterPro" id="IPR029060">
    <property type="entry name" value="PIN-like_dom_sf"/>
</dbReference>
<organism evidence="3 4">
    <name type="scientific">Bemisia tabaci</name>
    <name type="common">Sweetpotato whitefly</name>
    <name type="synonym">Aleurodes tabaci</name>
    <dbReference type="NCBI Taxonomy" id="7038"/>
    <lineage>
        <taxon>Eukaryota</taxon>
        <taxon>Metazoa</taxon>
        <taxon>Ecdysozoa</taxon>
        <taxon>Arthropoda</taxon>
        <taxon>Hexapoda</taxon>
        <taxon>Insecta</taxon>
        <taxon>Pterygota</taxon>
        <taxon>Neoptera</taxon>
        <taxon>Paraneoptera</taxon>
        <taxon>Hemiptera</taxon>
        <taxon>Sternorrhyncha</taxon>
        <taxon>Aleyrodoidea</taxon>
        <taxon>Aleyrodidae</taxon>
        <taxon>Aleyrodinae</taxon>
        <taxon>Bemisia</taxon>
    </lineage>
</organism>
<feature type="region of interest" description="Disordered" evidence="2">
    <location>
        <begin position="425"/>
        <end position="468"/>
    </location>
</feature>
<reference evidence="3" key="1">
    <citation type="submission" date="2021-12" db="EMBL/GenBank/DDBJ databases">
        <authorList>
            <person name="King R."/>
        </authorList>
    </citation>
    <scope>NUCLEOTIDE SEQUENCE</scope>
</reference>
<gene>
    <name evidence="3" type="ORF">BEMITA_LOCUS7255</name>
</gene>
<dbReference type="InterPro" id="IPR026784">
    <property type="entry name" value="Coact_PPARg"/>
</dbReference>
<evidence type="ECO:0000256" key="1">
    <source>
        <dbReference type="ARBA" id="ARBA00009495"/>
    </source>
</evidence>
<evidence type="ECO:0000313" key="3">
    <source>
        <dbReference type="EMBL" id="CAH0388337.1"/>
    </source>
</evidence>
<evidence type="ECO:0008006" key="5">
    <source>
        <dbReference type="Google" id="ProtNLM"/>
    </source>
</evidence>
<proteinExistence type="inferred from homology"/>
<comment type="similarity">
    <text evidence="1">Belongs to the constitutive coactivator of PPAR-gamma family.</text>
</comment>
<dbReference type="Gene3D" id="3.40.50.1010">
    <property type="entry name" value="5'-nuclease"/>
    <property type="match status" value="1"/>
</dbReference>
<dbReference type="PANTHER" id="PTHR15976:SF16">
    <property type="entry name" value="ASTEROID DOMAIN-CONTAINING PROTEIN"/>
    <property type="match status" value="1"/>
</dbReference>
<sequence>MSTKHLQHFLESGSVEGSNVSVDLVRLARRHVQTTKPKKNQKFTLVVDGECCMDRLYGGFYSDWACGGQWNRMVNYLTQLAENMAKVDVELTFFLNGCVESHRIRDWVNQQLQSRQNIDSVLKHVQSKGTPPPKVWWQPPIGLQSALRIIVMHQIKVNVICTLEDHKQEVIAYCHENNVQGLIADDGEYTAFNYNRYFSAKQLKLTYKGSLETKEYIIPELLKELNITADKLCVIAALLGNHILASNQLTDIYKQAGIAGSVDKVSGDEFVKKLAAYVKDFPVATAENLGSIVEQILGSATDARFEKLKSSIQHYINGTKEGFQKLKPEPETKMKVFPLPDKRRSKAKKNVESKSGNLDAANDFTQDADLDTSKLASESNTTEILTFSVNEANLTLNSGNPDIVIDEALNENGADVAEKIVNGQNGTVGVGSSSSSSSGAPTSAVENVKSEPESKSSKKQPPQLPAASAEVMRTVIERHSKGLMSPALYQILNFGELKLPAVMEDEYSHELFMNSPLTIHHFYRPCRQMVYAILFNLHHHSFMVAKYKTGTRPDVRIKEWIWSVKNPLKEPEIVKAVRVGWGVPTVKRLWFGTTIDDRRRRLRAFLTCMRSDNPLMLNPDHVPQHLLIISSVLRYIVSSKDNPLRKQELDAFLVTAIDPKLTNVEYTQNLQYQLARANVAKNLLELCDHKTHTLMLVERMKHAILDGLNVQFARPMPMVPTDPRAFLAPAGFMPSGMPVAPPIGGRSGYGGGRFNNRGMGRRAVAGPGAKLEIAGVVVGSWSGNYGYGMSRGVVVRPQVSSVGGNSSYGPNGYMRGRPSYSIRGNKSIGKGRGSRGYQANFSKRKVVVKKEKKSPKGRGMTVTLDSGDPCLASDFLNKTKNLSLDDDNSKESSGLHNVLGDEANVSLSEMMNGGGDSNPKIGQFEDLKRDIFGDGQGLKIVLSPSHAAALAQDL</sequence>
<keyword evidence="4" id="KW-1185">Reference proteome</keyword>
<feature type="region of interest" description="Disordered" evidence="2">
    <location>
        <begin position="327"/>
        <end position="362"/>
    </location>
</feature>
<evidence type="ECO:0000313" key="4">
    <source>
        <dbReference type="Proteomes" id="UP001152759"/>
    </source>
</evidence>
<dbReference type="AlphaFoldDB" id="A0A9P0F1U2"/>
<dbReference type="SUPFAM" id="SSF88723">
    <property type="entry name" value="PIN domain-like"/>
    <property type="match status" value="1"/>
</dbReference>
<dbReference type="GO" id="GO:0005634">
    <property type="term" value="C:nucleus"/>
    <property type="evidence" value="ECO:0007669"/>
    <property type="project" value="TreeGrafter"/>
</dbReference>
<evidence type="ECO:0000256" key="2">
    <source>
        <dbReference type="SAM" id="MobiDB-lite"/>
    </source>
</evidence>
<protein>
    <recommendedName>
        <fullName evidence="5">Constitutive coactivator of PPAR-gamma-like protein 1</fullName>
    </recommendedName>
</protein>
<feature type="region of interest" description="Disordered" evidence="2">
    <location>
        <begin position="806"/>
        <end position="836"/>
    </location>
</feature>
<feature type="compositionally biased region" description="Low complexity" evidence="2">
    <location>
        <begin position="430"/>
        <end position="439"/>
    </location>
</feature>
<name>A0A9P0F1U2_BEMTA</name>
<dbReference type="EMBL" id="OU963865">
    <property type="protein sequence ID" value="CAH0388337.1"/>
    <property type="molecule type" value="Genomic_DNA"/>
</dbReference>
<dbReference type="PANTHER" id="PTHR15976">
    <property type="entry name" value="CONSTITUTIVE COACTIVATOR OF PEROXISOME PROLIFERATOR-ACTIVATED RECEPTOR GAMMA"/>
    <property type="match status" value="1"/>
</dbReference>
<dbReference type="FunFam" id="3.40.50.1010:FF:000009">
    <property type="entry name" value="Constitutive coactivator of PPAR-gamma-like protein 1"/>
    <property type="match status" value="1"/>
</dbReference>